<dbReference type="AlphaFoldDB" id="A0A5J6MZR3"/>
<reference evidence="2 3" key="1">
    <citation type="submission" date="2019-08" db="EMBL/GenBank/DDBJ databases">
        <title>Hyperibacter terrae gen. nov., sp. nov. and Hyperibacter viscosus sp. nov., two new members in the family Rhodospirillaceae isolated from the rhizosphere of Hypericum perforatum.</title>
        <authorList>
            <person name="Noviana Z."/>
        </authorList>
    </citation>
    <scope>NUCLEOTIDE SEQUENCE [LARGE SCALE GENOMIC DNA]</scope>
    <source>
        <strain evidence="2 3">R5959</strain>
    </source>
</reference>
<dbReference type="EMBL" id="CP042582">
    <property type="protein sequence ID" value="QEX22145.1"/>
    <property type="molecule type" value="Genomic_DNA"/>
</dbReference>
<evidence type="ECO:0000259" key="1">
    <source>
        <dbReference type="Pfam" id="PF08241"/>
    </source>
</evidence>
<dbReference type="PANTHER" id="PTHR42912:SF93">
    <property type="entry name" value="N6-ADENOSINE-METHYLTRANSFERASE TMT1A"/>
    <property type="match status" value="1"/>
</dbReference>
<dbReference type="SUPFAM" id="SSF53335">
    <property type="entry name" value="S-adenosyl-L-methionine-dependent methyltransferases"/>
    <property type="match status" value="1"/>
</dbReference>
<accession>A0A5J6MZR3</accession>
<dbReference type="Proteomes" id="UP000325797">
    <property type="component" value="Chromosome"/>
</dbReference>
<name>A0A5J6MZR3_9PROT</name>
<proteinExistence type="predicted"/>
<dbReference type="GO" id="GO:0032259">
    <property type="term" value="P:methylation"/>
    <property type="evidence" value="ECO:0007669"/>
    <property type="project" value="UniProtKB-KW"/>
</dbReference>
<dbReference type="InterPro" id="IPR029063">
    <property type="entry name" value="SAM-dependent_MTases_sf"/>
</dbReference>
<dbReference type="OrthoDB" id="9787738at2"/>
<dbReference type="PANTHER" id="PTHR42912">
    <property type="entry name" value="METHYLTRANSFERASE"/>
    <property type="match status" value="1"/>
</dbReference>
<dbReference type="Pfam" id="PF08241">
    <property type="entry name" value="Methyltransf_11"/>
    <property type="match status" value="1"/>
</dbReference>
<sequence>MSDEQTGYIGLNRFDQVDATGEAEKYIAFLDRVDGLPEVIARRRRSFELLAVGPGMFAAEIGCGTGTAARELAALVHPGGHVYGFDISGEFITLARARAFAASAKVEFQTADALALPLANASLDIYRAERVFMHLKRPEAALAEAFRVLRPGGRILVMDQDWDTALFEGELQATRLVTRAFADSMVNGMVARRMRSLLLQSGFKEVDVQAEAVVVTDGGTYGWVADTVGKAALASPLDPAIVEAWVADQRRRIAEGRFLYASTHFITTARRP</sequence>
<feature type="domain" description="Methyltransferase type 11" evidence="1">
    <location>
        <begin position="60"/>
        <end position="156"/>
    </location>
</feature>
<dbReference type="RefSeq" id="WP_151117251.1">
    <property type="nucleotide sequence ID" value="NZ_CP042582.1"/>
</dbReference>
<dbReference type="Gene3D" id="3.40.50.150">
    <property type="entry name" value="Vaccinia Virus protein VP39"/>
    <property type="match status" value="1"/>
</dbReference>
<evidence type="ECO:0000313" key="3">
    <source>
        <dbReference type="Proteomes" id="UP000325797"/>
    </source>
</evidence>
<organism evidence="2 3">
    <name type="scientific">Hypericibacter adhaerens</name>
    <dbReference type="NCBI Taxonomy" id="2602016"/>
    <lineage>
        <taxon>Bacteria</taxon>
        <taxon>Pseudomonadati</taxon>
        <taxon>Pseudomonadota</taxon>
        <taxon>Alphaproteobacteria</taxon>
        <taxon>Rhodospirillales</taxon>
        <taxon>Dongiaceae</taxon>
        <taxon>Hypericibacter</taxon>
    </lineage>
</organism>
<dbReference type="InterPro" id="IPR050508">
    <property type="entry name" value="Methyltransf_Superfamily"/>
</dbReference>
<dbReference type="GO" id="GO:0008757">
    <property type="term" value="F:S-adenosylmethionine-dependent methyltransferase activity"/>
    <property type="evidence" value="ECO:0007669"/>
    <property type="project" value="InterPro"/>
</dbReference>
<dbReference type="KEGG" id="hadh:FRZ61_20750"/>
<keyword evidence="2" id="KW-0489">Methyltransferase</keyword>
<keyword evidence="3" id="KW-1185">Reference proteome</keyword>
<evidence type="ECO:0000313" key="2">
    <source>
        <dbReference type="EMBL" id="QEX22145.1"/>
    </source>
</evidence>
<gene>
    <name evidence="2" type="ORF">FRZ61_20750</name>
</gene>
<dbReference type="CDD" id="cd02440">
    <property type="entry name" value="AdoMet_MTases"/>
    <property type="match status" value="1"/>
</dbReference>
<protein>
    <submittedName>
        <fullName evidence="2">Methyltransferase</fullName>
    </submittedName>
</protein>
<keyword evidence="2" id="KW-0808">Transferase</keyword>
<dbReference type="InterPro" id="IPR013216">
    <property type="entry name" value="Methyltransf_11"/>
</dbReference>